<accession>A0A4Y9SSA7</accession>
<dbReference type="Pfam" id="PF00691">
    <property type="entry name" value="OmpA"/>
    <property type="match status" value="1"/>
</dbReference>
<dbReference type="InterPro" id="IPR006664">
    <property type="entry name" value="OMP_bac"/>
</dbReference>
<sequence length="295" mass="32115">MHARLAPSLNLHTGNIMIAWTRLLAALTFALTATLAHAGDPNDVPGTADHPQVTRFPNFHLDTSAQSDYNEFAFPVKGNQTTTKGGKHWVIDYVLNEGARAPSQAELVKNYENAFKKVGGALVFRGPYGNEATYRQPMDGGGERWMLLHVTSDFRYTVTIVDVAPMEQKLEFDAGQMAEAIKKNGFVALNGILFDTGKATIQGESQPLIAEMVTLLKNDPSLKLTVVGHTDNVGDKKANLDLSKKRADSVMRALVAGGIDAKRLKADGKGDTQPSSDNRTEEGRAKNRRVELVKA</sequence>
<evidence type="ECO:0000256" key="1">
    <source>
        <dbReference type="ARBA" id="ARBA00004442"/>
    </source>
</evidence>
<dbReference type="InterPro" id="IPR036737">
    <property type="entry name" value="OmpA-like_sf"/>
</dbReference>
<feature type="signal peptide" evidence="5">
    <location>
        <begin position="1"/>
        <end position="38"/>
    </location>
</feature>
<dbReference type="InterPro" id="IPR006665">
    <property type="entry name" value="OmpA-like"/>
</dbReference>
<name>A0A4Y9SSA7_9BURK</name>
<dbReference type="EMBL" id="SPVF01000015">
    <property type="protein sequence ID" value="TFW29672.1"/>
    <property type="molecule type" value="Genomic_DNA"/>
</dbReference>
<dbReference type="CDD" id="cd07185">
    <property type="entry name" value="OmpA_C-like"/>
    <property type="match status" value="1"/>
</dbReference>
<dbReference type="Gene3D" id="3.30.1330.60">
    <property type="entry name" value="OmpA-like domain"/>
    <property type="match status" value="1"/>
</dbReference>
<keyword evidence="2 3" id="KW-0472">Membrane</keyword>
<dbReference type="GO" id="GO:0009279">
    <property type="term" value="C:cell outer membrane"/>
    <property type="evidence" value="ECO:0007669"/>
    <property type="project" value="UniProtKB-SubCell"/>
</dbReference>
<reference evidence="7 8" key="1">
    <citation type="submission" date="2019-03" db="EMBL/GenBank/DDBJ databases">
        <title>Draft Genome Sequence of Massilia arenosa sp. nov., a Novel Massilia Species Isolated from a Sandy-loam Maize Soil.</title>
        <authorList>
            <person name="Raths R."/>
            <person name="Peta V."/>
            <person name="Bucking H."/>
        </authorList>
    </citation>
    <scope>NUCLEOTIDE SEQUENCE [LARGE SCALE GENOMIC DNA]</scope>
    <source>
        <strain evidence="7 8">MC02</strain>
    </source>
</reference>
<feature type="region of interest" description="Disordered" evidence="4">
    <location>
        <begin position="264"/>
        <end position="295"/>
    </location>
</feature>
<dbReference type="PROSITE" id="PS51123">
    <property type="entry name" value="OMPA_2"/>
    <property type="match status" value="1"/>
</dbReference>
<feature type="chain" id="PRO_5021391614" evidence="5">
    <location>
        <begin position="39"/>
        <end position="295"/>
    </location>
</feature>
<evidence type="ECO:0000259" key="6">
    <source>
        <dbReference type="PROSITE" id="PS51123"/>
    </source>
</evidence>
<evidence type="ECO:0000256" key="4">
    <source>
        <dbReference type="SAM" id="MobiDB-lite"/>
    </source>
</evidence>
<evidence type="ECO:0000256" key="2">
    <source>
        <dbReference type="ARBA" id="ARBA00023136"/>
    </source>
</evidence>
<evidence type="ECO:0000256" key="5">
    <source>
        <dbReference type="SAM" id="SignalP"/>
    </source>
</evidence>
<dbReference type="SUPFAM" id="SSF103088">
    <property type="entry name" value="OmpA-like"/>
    <property type="match status" value="1"/>
</dbReference>
<organism evidence="7 8">
    <name type="scientific">Zemynaea arenosa</name>
    <dbReference type="NCBI Taxonomy" id="2561931"/>
    <lineage>
        <taxon>Bacteria</taxon>
        <taxon>Pseudomonadati</taxon>
        <taxon>Pseudomonadota</taxon>
        <taxon>Betaproteobacteria</taxon>
        <taxon>Burkholderiales</taxon>
        <taxon>Oxalobacteraceae</taxon>
        <taxon>Telluria group</taxon>
        <taxon>Zemynaea</taxon>
    </lineage>
</organism>
<dbReference type="InterPro" id="IPR050330">
    <property type="entry name" value="Bact_OuterMem_StrucFunc"/>
</dbReference>
<gene>
    <name evidence="7" type="ORF">E4L96_01270</name>
</gene>
<dbReference type="OrthoDB" id="345640at2"/>
<feature type="compositionally biased region" description="Basic and acidic residues" evidence="4">
    <location>
        <begin position="278"/>
        <end position="295"/>
    </location>
</feature>
<dbReference type="PANTHER" id="PTHR30329">
    <property type="entry name" value="STATOR ELEMENT OF FLAGELLAR MOTOR COMPLEX"/>
    <property type="match status" value="1"/>
</dbReference>
<evidence type="ECO:0000256" key="3">
    <source>
        <dbReference type="PROSITE-ProRule" id="PRU00473"/>
    </source>
</evidence>
<keyword evidence="8" id="KW-1185">Reference proteome</keyword>
<keyword evidence="5" id="KW-0732">Signal</keyword>
<dbReference type="Proteomes" id="UP000298438">
    <property type="component" value="Unassembled WGS sequence"/>
</dbReference>
<dbReference type="PRINTS" id="PR01021">
    <property type="entry name" value="OMPADOMAIN"/>
</dbReference>
<comment type="subcellular location">
    <subcellularLocation>
        <location evidence="1">Cell outer membrane</location>
    </subcellularLocation>
</comment>
<dbReference type="PANTHER" id="PTHR30329:SF20">
    <property type="entry name" value="EXPORTED PROTEIN"/>
    <property type="match status" value="1"/>
</dbReference>
<dbReference type="AlphaFoldDB" id="A0A4Y9SSA7"/>
<proteinExistence type="predicted"/>
<comment type="caution">
    <text evidence="7">The sequence shown here is derived from an EMBL/GenBank/DDBJ whole genome shotgun (WGS) entry which is preliminary data.</text>
</comment>
<evidence type="ECO:0000313" key="8">
    <source>
        <dbReference type="Proteomes" id="UP000298438"/>
    </source>
</evidence>
<protein>
    <submittedName>
        <fullName evidence="7">OmpA family protein</fullName>
    </submittedName>
</protein>
<feature type="domain" description="OmpA-like" evidence="6">
    <location>
        <begin position="181"/>
        <end position="295"/>
    </location>
</feature>
<evidence type="ECO:0000313" key="7">
    <source>
        <dbReference type="EMBL" id="TFW29672.1"/>
    </source>
</evidence>